<evidence type="ECO:0000256" key="1">
    <source>
        <dbReference type="ARBA" id="ARBA00005234"/>
    </source>
</evidence>
<evidence type="ECO:0000313" key="6">
    <source>
        <dbReference type="Proteomes" id="UP000612055"/>
    </source>
</evidence>
<dbReference type="GO" id="GO:0008234">
    <property type="term" value="F:cysteine-type peptidase activity"/>
    <property type="evidence" value="ECO:0007669"/>
    <property type="project" value="InterPro"/>
</dbReference>
<dbReference type="Gene3D" id="3.40.395.10">
    <property type="entry name" value="Adenoviral Proteinase, Chain A"/>
    <property type="match status" value="1"/>
</dbReference>
<organism evidence="5 6">
    <name type="scientific">Edaphochlamys debaryana</name>
    <dbReference type="NCBI Taxonomy" id="47281"/>
    <lineage>
        <taxon>Eukaryota</taxon>
        <taxon>Viridiplantae</taxon>
        <taxon>Chlorophyta</taxon>
        <taxon>core chlorophytes</taxon>
        <taxon>Chlorophyceae</taxon>
        <taxon>CS clade</taxon>
        <taxon>Chlamydomonadales</taxon>
        <taxon>Chlamydomonadales incertae sedis</taxon>
        <taxon>Edaphochlamys</taxon>
    </lineage>
</organism>
<sequence>MLTGNIIEKSKWSVVILQDTPQQTNDIDCGVFVMSFIYSLVSRTAMPLATQADIERLRVQYKSFIEQELLHKPEPEPLVTDYTKQVWSLARSWLLQMR</sequence>
<dbReference type="AlphaFoldDB" id="A0A836BX78"/>
<dbReference type="InterPro" id="IPR038765">
    <property type="entry name" value="Papain-like_cys_pep_sf"/>
</dbReference>
<feature type="domain" description="Ubiquitin-like protease family profile" evidence="4">
    <location>
        <begin position="8"/>
        <end position="67"/>
    </location>
</feature>
<evidence type="ECO:0000259" key="4">
    <source>
        <dbReference type="Pfam" id="PF02902"/>
    </source>
</evidence>
<dbReference type="OrthoDB" id="1939479at2759"/>
<dbReference type="SUPFAM" id="SSF54001">
    <property type="entry name" value="Cysteine proteinases"/>
    <property type="match status" value="1"/>
</dbReference>
<name>A0A836BX78_9CHLO</name>
<keyword evidence="2" id="KW-0645">Protease</keyword>
<evidence type="ECO:0000256" key="2">
    <source>
        <dbReference type="ARBA" id="ARBA00022670"/>
    </source>
</evidence>
<protein>
    <recommendedName>
        <fullName evidence="4">Ubiquitin-like protease family profile domain-containing protein</fullName>
    </recommendedName>
</protein>
<keyword evidence="6" id="KW-1185">Reference proteome</keyword>
<comment type="similarity">
    <text evidence="1">Belongs to the peptidase C48 family.</text>
</comment>
<dbReference type="Pfam" id="PF02902">
    <property type="entry name" value="Peptidase_C48"/>
    <property type="match status" value="1"/>
</dbReference>
<dbReference type="EMBL" id="JAEHOE010000057">
    <property type="protein sequence ID" value="KAG2490933.1"/>
    <property type="molecule type" value="Genomic_DNA"/>
</dbReference>
<dbReference type="Proteomes" id="UP000612055">
    <property type="component" value="Unassembled WGS sequence"/>
</dbReference>
<gene>
    <name evidence="5" type="ORF">HYH03_010610</name>
</gene>
<reference evidence="5" key="1">
    <citation type="journal article" date="2020" name="bioRxiv">
        <title>Comparative genomics of Chlamydomonas.</title>
        <authorList>
            <person name="Craig R.J."/>
            <person name="Hasan A.R."/>
            <person name="Ness R.W."/>
            <person name="Keightley P.D."/>
        </authorList>
    </citation>
    <scope>NUCLEOTIDE SEQUENCE</scope>
    <source>
        <strain evidence="5">CCAP 11/70</strain>
    </source>
</reference>
<comment type="caution">
    <text evidence="5">The sequence shown here is derived from an EMBL/GenBank/DDBJ whole genome shotgun (WGS) entry which is preliminary data.</text>
</comment>
<evidence type="ECO:0000256" key="3">
    <source>
        <dbReference type="ARBA" id="ARBA00022801"/>
    </source>
</evidence>
<accession>A0A836BX78</accession>
<keyword evidence="3" id="KW-0378">Hydrolase</keyword>
<dbReference type="InterPro" id="IPR003653">
    <property type="entry name" value="Peptidase_C48_C"/>
</dbReference>
<proteinExistence type="inferred from homology"/>
<evidence type="ECO:0000313" key="5">
    <source>
        <dbReference type="EMBL" id="KAG2490933.1"/>
    </source>
</evidence>
<dbReference type="GO" id="GO:0006508">
    <property type="term" value="P:proteolysis"/>
    <property type="evidence" value="ECO:0007669"/>
    <property type="project" value="UniProtKB-KW"/>
</dbReference>